<dbReference type="RefSeq" id="WP_105936968.1">
    <property type="nucleotide sequence ID" value="NZ_PVNP01000220.1"/>
</dbReference>
<accession>A0A2S9V3J4</accession>
<dbReference type="SUPFAM" id="SSF101874">
    <property type="entry name" value="YceI-like"/>
    <property type="match status" value="1"/>
</dbReference>
<evidence type="ECO:0000256" key="1">
    <source>
        <dbReference type="SAM" id="SignalP"/>
    </source>
</evidence>
<protein>
    <submittedName>
        <fullName evidence="3">Polyisoprenoid-binding protein</fullName>
    </submittedName>
</protein>
<evidence type="ECO:0000259" key="2">
    <source>
        <dbReference type="SMART" id="SM00867"/>
    </source>
</evidence>
<dbReference type="Pfam" id="PF04264">
    <property type="entry name" value="YceI"/>
    <property type="match status" value="1"/>
</dbReference>
<proteinExistence type="predicted"/>
<dbReference type="InterPro" id="IPR007372">
    <property type="entry name" value="Lipid/polyisoprenoid-bd_YceI"/>
</dbReference>
<feature type="domain" description="Lipid/polyisoprenoid-binding YceI-like" evidence="2">
    <location>
        <begin position="24"/>
        <end position="188"/>
    </location>
</feature>
<dbReference type="EMBL" id="PVNP01000220">
    <property type="protein sequence ID" value="PRO70984.1"/>
    <property type="molecule type" value="Genomic_DNA"/>
</dbReference>
<sequence length="190" mass="20515">MNKRISTILLSALFSVSAFAAPTSYSVDPTHTFAVASWSHFGFSTPTAVFAGAEGTITYDAEKPAQSDIAISVSIETVDTFVDKLTEEFLGEDWFNAAMYPKATFVSTKVVPKGDNKFAVTGDLTIKGTTKTVTMDATLNGMGEHPMSKKQAIGFDAETVIKRSDFGIDQYVPYVGDEITLRLTTEAQAK</sequence>
<dbReference type="PANTHER" id="PTHR34406:SF1">
    <property type="entry name" value="PROTEIN YCEI"/>
    <property type="match status" value="1"/>
</dbReference>
<evidence type="ECO:0000313" key="4">
    <source>
        <dbReference type="Proteomes" id="UP000238949"/>
    </source>
</evidence>
<dbReference type="Gene3D" id="2.40.128.110">
    <property type="entry name" value="Lipid/polyisoprenoid-binding, YceI-like"/>
    <property type="match status" value="1"/>
</dbReference>
<feature type="chain" id="PRO_5015553758" evidence="1">
    <location>
        <begin position="21"/>
        <end position="190"/>
    </location>
</feature>
<keyword evidence="1" id="KW-0732">Signal</keyword>
<gene>
    <name evidence="3" type="ORF">C6Y40_24305</name>
</gene>
<dbReference type="SMART" id="SM00867">
    <property type="entry name" value="YceI"/>
    <property type="match status" value="1"/>
</dbReference>
<comment type="caution">
    <text evidence="3">The sequence shown here is derived from an EMBL/GenBank/DDBJ whole genome shotgun (WGS) entry which is preliminary data.</text>
</comment>
<dbReference type="OrthoDB" id="9811006at2"/>
<dbReference type="InterPro" id="IPR036761">
    <property type="entry name" value="TTHA0802/YceI-like_sf"/>
</dbReference>
<feature type="signal peptide" evidence="1">
    <location>
        <begin position="1"/>
        <end position="20"/>
    </location>
</feature>
<reference evidence="4" key="1">
    <citation type="journal article" date="2020" name="Int. J. Syst. Evol. Microbiol.">
        <title>Alteromonas alba sp. nov., a marine bacterium isolated from the seawater of the West Pacific Ocean.</title>
        <authorList>
            <person name="Sun C."/>
            <person name="Wu Y.-H."/>
            <person name="Xamxidin M."/>
            <person name="Cheng H."/>
            <person name="Xu X.-W."/>
        </authorList>
    </citation>
    <scope>NUCLEOTIDE SEQUENCE [LARGE SCALE GENOMIC DNA]</scope>
    <source>
        <strain evidence="4">190</strain>
    </source>
</reference>
<organism evidence="3 4">
    <name type="scientific">Alteromonas alba</name>
    <dbReference type="NCBI Taxonomy" id="2079529"/>
    <lineage>
        <taxon>Bacteria</taxon>
        <taxon>Pseudomonadati</taxon>
        <taxon>Pseudomonadota</taxon>
        <taxon>Gammaproteobacteria</taxon>
        <taxon>Alteromonadales</taxon>
        <taxon>Alteromonadaceae</taxon>
        <taxon>Alteromonas/Salinimonas group</taxon>
        <taxon>Alteromonas</taxon>
    </lineage>
</organism>
<name>A0A2S9V3J4_9ALTE</name>
<keyword evidence="4" id="KW-1185">Reference proteome</keyword>
<dbReference type="PANTHER" id="PTHR34406">
    <property type="entry name" value="PROTEIN YCEI"/>
    <property type="match status" value="1"/>
</dbReference>
<evidence type="ECO:0000313" key="3">
    <source>
        <dbReference type="EMBL" id="PRO70984.1"/>
    </source>
</evidence>
<dbReference type="Proteomes" id="UP000238949">
    <property type="component" value="Unassembled WGS sequence"/>
</dbReference>
<dbReference type="AlphaFoldDB" id="A0A2S9V3J4"/>